<protein>
    <recommendedName>
        <fullName evidence="4">PEP-CTERM sorting domain-containing protein</fullName>
    </recommendedName>
</protein>
<evidence type="ECO:0000256" key="1">
    <source>
        <dbReference type="SAM" id="SignalP"/>
    </source>
</evidence>
<feature type="chain" id="PRO_5019466585" description="PEP-CTERM sorting domain-containing protein" evidence="1">
    <location>
        <begin position="20"/>
        <end position="203"/>
    </location>
</feature>
<name>A0A437QDG4_9GAMM</name>
<keyword evidence="1" id="KW-0732">Signal</keyword>
<dbReference type="AlphaFoldDB" id="A0A437QDG4"/>
<organism evidence="2 3">
    <name type="scientific">Neptunomonas marina</name>
    <dbReference type="NCBI Taxonomy" id="1815562"/>
    <lineage>
        <taxon>Bacteria</taxon>
        <taxon>Pseudomonadati</taxon>
        <taxon>Pseudomonadota</taxon>
        <taxon>Gammaproteobacteria</taxon>
        <taxon>Oceanospirillales</taxon>
        <taxon>Oceanospirillaceae</taxon>
        <taxon>Neptunomonas</taxon>
    </lineage>
</organism>
<evidence type="ECO:0008006" key="4">
    <source>
        <dbReference type="Google" id="ProtNLM"/>
    </source>
</evidence>
<dbReference type="RefSeq" id="WP_127692710.1">
    <property type="nucleotide sequence ID" value="NZ_SACQ01000001.1"/>
</dbReference>
<proteinExistence type="predicted"/>
<feature type="signal peptide" evidence="1">
    <location>
        <begin position="1"/>
        <end position="19"/>
    </location>
</feature>
<dbReference type="Proteomes" id="UP000282818">
    <property type="component" value="Unassembled WGS sequence"/>
</dbReference>
<comment type="caution">
    <text evidence="2">The sequence shown here is derived from an EMBL/GenBank/DDBJ whole genome shotgun (WGS) entry which is preliminary data.</text>
</comment>
<dbReference type="EMBL" id="SACQ01000001">
    <property type="protein sequence ID" value="RVU32541.1"/>
    <property type="molecule type" value="Genomic_DNA"/>
</dbReference>
<evidence type="ECO:0000313" key="2">
    <source>
        <dbReference type="EMBL" id="RVU32541.1"/>
    </source>
</evidence>
<gene>
    <name evidence="2" type="ORF">EOE65_02505</name>
</gene>
<sequence>MKKPLALSALLLMSSVADAGLILEITEGNAVGTTKWTFSGSATAGGAGYFDYSGNLGSPDVWSNIGSYTEVGDFENTSLTGNAFLSVGADTRDINMVYIDDDGGVDNDDIGVGISGDTLLSFAGGDTVSWGGELFVTGISLADLSESGLPFSYTGSTYGGQDGTLELTVNIGSGATSVPAPATAFLFCASLLGVAASSQRKKS</sequence>
<evidence type="ECO:0000313" key="3">
    <source>
        <dbReference type="Proteomes" id="UP000282818"/>
    </source>
</evidence>
<keyword evidence="3" id="KW-1185">Reference proteome</keyword>
<accession>A0A437QDG4</accession>
<reference evidence="2 3" key="1">
    <citation type="submission" date="2019-01" db="EMBL/GenBank/DDBJ databases">
        <authorList>
            <person name="Chen W.-M."/>
        </authorList>
    </citation>
    <scope>NUCLEOTIDE SEQUENCE [LARGE SCALE GENOMIC DNA]</scope>
    <source>
        <strain evidence="2 3">HPM-16</strain>
    </source>
</reference>